<dbReference type="Pfam" id="PF00620">
    <property type="entry name" value="RhoGAP"/>
    <property type="match status" value="1"/>
</dbReference>
<dbReference type="PANTHER" id="PTHR23175:SF23">
    <property type="entry name" value="PDZ DOMAIN-CONTAINING PROTEIN"/>
    <property type="match status" value="1"/>
</dbReference>
<evidence type="ECO:0000313" key="4">
    <source>
        <dbReference type="RefSeq" id="XP_032821217.1"/>
    </source>
</evidence>
<dbReference type="GO" id="GO:0007165">
    <property type="term" value="P:signal transduction"/>
    <property type="evidence" value="ECO:0007669"/>
    <property type="project" value="InterPro"/>
</dbReference>
<gene>
    <name evidence="4" type="primary">LOC116948560</name>
</gene>
<feature type="compositionally biased region" description="Gly residues" evidence="1">
    <location>
        <begin position="204"/>
        <end position="219"/>
    </location>
</feature>
<protein>
    <submittedName>
        <fullName evidence="4">Rho GTPase-activating protein 23-like</fullName>
    </submittedName>
</protein>
<organism evidence="3 4">
    <name type="scientific">Petromyzon marinus</name>
    <name type="common">Sea lamprey</name>
    <dbReference type="NCBI Taxonomy" id="7757"/>
    <lineage>
        <taxon>Eukaryota</taxon>
        <taxon>Metazoa</taxon>
        <taxon>Chordata</taxon>
        <taxon>Craniata</taxon>
        <taxon>Vertebrata</taxon>
        <taxon>Cyclostomata</taxon>
        <taxon>Hyperoartia</taxon>
        <taxon>Petromyzontiformes</taxon>
        <taxon>Petromyzontidae</taxon>
        <taxon>Petromyzon</taxon>
    </lineage>
</organism>
<feature type="compositionally biased region" description="Basic and acidic residues" evidence="1">
    <location>
        <begin position="383"/>
        <end position="400"/>
    </location>
</feature>
<feature type="compositionally biased region" description="Basic and acidic residues" evidence="1">
    <location>
        <begin position="177"/>
        <end position="186"/>
    </location>
</feature>
<dbReference type="Proteomes" id="UP001318040">
    <property type="component" value="Chromosome 34"/>
</dbReference>
<feature type="compositionally biased region" description="Low complexity" evidence="1">
    <location>
        <begin position="313"/>
        <end position="330"/>
    </location>
</feature>
<dbReference type="KEGG" id="pmrn:116948560"/>
<dbReference type="PANTHER" id="PTHR23175">
    <property type="entry name" value="PDZ DOMAIN-CONTAINING PROTEIN"/>
    <property type="match status" value="1"/>
</dbReference>
<dbReference type="PROSITE" id="PS50238">
    <property type="entry name" value="RHOGAP"/>
    <property type="match status" value="1"/>
</dbReference>
<dbReference type="Gene3D" id="1.10.555.10">
    <property type="entry name" value="Rho GTPase activation protein"/>
    <property type="match status" value="1"/>
</dbReference>
<evidence type="ECO:0000256" key="1">
    <source>
        <dbReference type="SAM" id="MobiDB-lite"/>
    </source>
</evidence>
<proteinExistence type="predicted"/>
<sequence length="456" mass="48064">MPGHHYHTLRFLARHLQKVTQHAQHNKMDAHNLAIVFGQTVLRPPCGSLTKLMANMAEHNRLVESLIRHCDWFFSENSDLPTPDDEAKVVGEVKETAGEEEGLASHAEFPDGIPGTEGITDSGSDDTAGGEDTTARRRDAQSAGAAPPRPLSLLSPKRKKKSYSGTRHGNAADEPDTERWAGNEKRSRARAVSAITAAVSSRSAGGGGGPTAPGGGIGGDPAPAPLPAQLTVRVAARGSARVALPLRLFPCGPRGPAPFVAVPLPLLEASVGSADSQTAASAPSTAFRCRIAIVVEPCSDAAAAAAEGGVAQADETGAQQGQQQEQQGTGRSRAFNAFRVKHRDTLTRKRRERHARLQVCASAPPAPSQRGERRGGAPWGVGGEERGDVGGDATRRERPPRWSTACLAPVTDDPRDPPEVSAAQPEPSVVGGSKSSSSSSSRRRREFRLSRSIKTL</sequence>
<dbReference type="InterPro" id="IPR000198">
    <property type="entry name" value="RhoGAP_dom"/>
</dbReference>
<accession>A0AAJ7TNP0</accession>
<evidence type="ECO:0000313" key="3">
    <source>
        <dbReference type="Proteomes" id="UP001318040"/>
    </source>
</evidence>
<dbReference type="InterPro" id="IPR008936">
    <property type="entry name" value="Rho_GTPase_activation_prot"/>
</dbReference>
<name>A0AAJ7TNP0_PETMA</name>
<dbReference type="SUPFAM" id="SSF48350">
    <property type="entry name" value="GTPase activation domain, GAP"/>
    <property type="match status" value="1"/>
</dbReference>
<dbReference type="RefSeq" id="XP_032821217.1">
    <property type="nucleotide sequence ID" value="XM_032965326.1"/>
</dbReference>
<feature type="domain" description="Rho-GAP" evidence="2">
    <location>
        <begin position="1"/>
        <end position="74"/>
    </location>
</feature>
<evidence type="ECO:0000259" key="2">
    <source>
        <dbReference type="PROSITE" id="PS50238"/>
    </source>
</evidence>
<dbReference type="AlphaFoldDB" id="A0AAJ7TNP0"/>
<reference evidence="4" key="1">
    <citation type="submission" date="2025-08" db="UniProtKB">
        <authorList>
            <consortium name="RefSeq"/>
        </authorList>
    </citation>
    <scope>IDENTIFICATION</scope>
    <source>
        <tissue evidence="4">Sperm</tissue>
    </source>
</reference>
<feature type="region of interest" description="Disordered" evidence="1">
    <location>
        <begin position="95"/>
        <end position="224"/>
    </location>
</feature>
<feature type="region of interest" description="Disordered" evidence="1">
    <location>
        <begin position="313"/>
        <end position="456"/>
    </location>
</feature>
<keyword evidence="3" id="KW-1185">Reference proteome</keyword>